<evidence type="ECO:0000256" key="1">
    <source>
        <dbReference type="SAM" id="MobiDB-lite"/>
    </source>
</evidence>
<dbReference type="EMBL" id="CABFNS010000897">
    <property type="protein sequence ID" value="VUC34897.1"/>
    <property type="molecule type" value="Genomic_DNA"/>
</dbReference>
<dbReference type="SUPFAM" id="SSF49503">
    <property type="entry name" value="Cupredoxins"/>
    <property type="match status" value="1"/>
</dbReference>
<reference evidence="3 4" key="1">
    <citation type="submission" date="2019-06" db="EMBL/GenBank/DDBJ databases">
        <authorList>
            <person name="Broberg M."/>
        </authorList>
    </citation>
    <scope>NUCLEOTIDE SEQUENCE [LARGE SCALE GENOMIC DNA]</scope>
</reference>
<keyword evidence="2" id="KW-0472">Membrane</keyword>
<protein>
    <submittedName>
        <fullName evidence="3">Uncharacterized protein</fullName>
    </submittedName>
</protein>
<dbReference type="Gene3D" id="2.60.40.420">
    <property type="entry name" value="Cupredoxins - blue copper proteins"/>
    <property type="match status" value="1"/>
</dbReference>
<accession>A0ABY6UU32</accession>
<dbReference type="InterPro" id="IPR052953">
    <property type="entry name" value="Ser-rich/MCO-related"/>
</dbReference>
<gene>
    <name evidence="3" type="ORF">CLO192961_LOCUS396729</name>
</gene>
<feature type="region of interest" description="Disordered" evidence="1">
    <location>
        <begin position="246"/>
        <end position="293"/>
    </location>
</feature>
<evidence type="ECO:0000313" key="4">
    <source>
        <dbReference type="Proteomes" id="UP000766486"/>
    </source>
</evidence>
<sequence length="293" mass="32745">MSSTDTLSSHHGNNKCFYFGFTDDIKWQGDTYNPSRGETYKSRQMIEPREVVAELGDYIEWHFWSGTHEISRGDYDHPCFPFEDFHPDGQGFSSGEKVVESSGQDLQLNESEPVFFYSRNNDDCSEHRMVGVINPTEEKNLQSWNDNIWRPTVQVTQRDESSGTRSSRSCGDGDFILNAGQVVGIALGGAAAIFIAGLLGFFCHRHSLDGPAITGCHTPRFPASDWDKKGMEQLIEEAEEAQCLEATSRESQPSFYPISGSSKCLSGEEYEPPSGKSPDRRGYENVSLTSMFV</sequence>
<evidence type="ECO:0000256" key="2">
    <source>
        <dbReference type="SAM" id="Phobius"/>
    </source>
</evidence>
<dbReference type="Proteomes" id="UP000766486">
    <property type="component" value="Unassembled WGS sequence"/>
</dbReference>
<comment type="caution">
    <text evidence="3">The sequence shown here is derived from an EMBL/GenBank/DDBJ whole genome shotgun (WGS) entry which is preliminary data.</text>
</comment>
<keyword evidence="4" id="KW-1185">Reference proteome</keyword>
<name>A0ABY6UU32_BIOOC</name>
<proteinExistence type="predicted"/>
<feature type="compositionally biased region" description="Polar residues" evidence="1">
    <location>
        <begin position="249"/>
        <end position="264"/>
    </location>
</feature>
<dbReference type="PANTHER" id="PTHR34883:SF8">
    <property type="entry name" value="EXTRACELLULAR SERINE-RICH PROTEIN (AFU_ORTHOLOGUE AFUA_6G00670)"/>
    <property type="match status" value="1"/>
</dbReference>
<keyword evidence="2" id="KW-0812">Transmembrane</keyword>
<feature type="transmembrane region" description="Helical" evidence="2">
    <location>
        <begin position="175"/>
        <end position="202"/>
    </location>
</feature>
<dbReference type="PANTHER" id="PTHR34883">
    <property type="entry name" value="SERINE-RICH PROTEIN, PUTATIVE-RELATED-RELATED"/>
    <property type="match status" value="1"/>
</dbReference>
<dbReference type="InterPro" id="IPR008972">
    <property type="entry name" value="Cupredoxin"/>
</dbReference>
<keyword evidence="2" id="KW-1133">Transmembrane helix</keyword>
<organism evidence="3 4">
    <name type="scientific">Bionectria ochroleuca</name>
    <name type="common">Gliocladium roseum</name>
    <dbReference type="NCBI Taxonomy" id="29856"/>
    <lineage>
        <taxon>Eukaryota</taxon>
        <taxon>Fungi</taxon>
        <taxon>Dikarya</taxon>
        <taxon>Ascomycota</taxon>
        <taxon>Pezizomycotina</taxon>
        <taxon>Sordariomycetes</taxon>
        <taxon>Hypocreomycetidae</taxon>
        <taxon>Hypocreales</taxon>
        <taxon>Bionectriaceae</taxon>
        <taxon>Clonostachys</taxon>
    </lineage>
</organism>
<evidence type="ECO:0000313" key="3">
    <source>
        <dbReference type="EMBL" id="VUC34897.1"/>
    </source>
</evidence>